<dbReference type="AlphaFoldDB" id="A0A0X8JJK0"/>
<keyword evidence="1" id="KW-0472">Membrane</keyword>
<accession>A0A0X8JJK0</accession>
<keyword evidence="1" id="KW-0812">Transmembrane</keyword>
<protein>
    <submittedName>
        <fullName evidence="2">Uncharacterized protein</fullName>
    </submittedName>
</protein>
<dbReference type="EMBL" id="CP014229">
    <property type="protein sequence ID" value="AMD89964.1"/>
    <property type="molecule type" value="Genomic_DNA"/>
</dbReference>
<proteinExistence type="predicted"/>
<evidence type="ECO:0000256" key="1">
    <source>
        <dbReference type="SAM" id="Phobius"/>
    </source>
</evidence>
<evidence type="ECO:0000313" key="3">
    <source>
        <dbReference type="Proteomes" id="UP000069241"/>
    </source>
</evidence>
<sequence>MSTTGSDKATGWKIPLLFCAAVILIVSVVALWRYLSRPEIPTLEPGLLEQARALHIDLEADAWGRSFKNLLVDSAAGFAGHAQKDAKVELLAREAMGSGRFDGACAASALVYNDYKRDGLLADMVRRAANDCADLPWGAFAAKKMNGAGVRIDAHVLLNTRWRECAGRTADR</sequence>
<dbReference type="STRING" id="44742.AXF13_07435"/>
<keyword evidence="1" id="KW-1133">Transmembrane helix</keyword>
<name>A0A0X8JJK0_9BACT</name>
<feature type="transmembrane region" description="Helical" evidence="1">
    <location>
        <begin position="12"/>
        <end position="35"/>
    </location>
</feature>
<dbReference type="RefSeq" id="WP_062252262.1">
    <property type="nucleotide sequence ID" value="NZ_CP014229.1"/>
</dbReference>
<evidence type="ECO:0000313" key="2">
    <source>
        <dbReference type="EMBL" id="AMD89964.1"/>
    </source>
</evidence>
<organism evidence="2 3">
    <name type="scientific">Desulfovibrio fairfieldensis</name>
    <dbReference type="NCBI Taxonomy" id="44742"/>
    <lineage>
        <taxon>Bacteria</taxon>
        <taxon>Pseudomonadati</taxon>
        <taxon>Thermodesulfobacteriota</taxon>
        <taxon>Desulfovibrionia</taxon>
        <taxon>Desulfovibrionales</taxon>
        <taxon>Desulfovibrionaceae</taxon>
        <taxon>Desulfovibrio</taxon>
    </lineage>
</organism>
<keyword evidence="3" id="KW-1185">Reference proteome</keyword>
<dbReference type="Proteomes" id="UP000069241">
    <property type="component" value="Chromosome"/>
</dbReference>
<dbReference type="KEGG" id="dfi:AXF13_07435"/>
<gene>
    <name evidence="2" type="ORF">AXF13_07435</name>
</gene>
<reference evidence="3" key="1">
    <citation type="submission" date="2016-02" db="EMBL/GenBank/DDBJ databases">
        <authorList>
            <person name="Holder M.E."/>
            <person name="Ajami N.J."/>
            <person name="Petrosino J.F."/>
        </authorList>
    </citation>
    <scope>NUCLEOTIDE SEQUENCE [LARGE SCALE GENOMIC DNA]</scope>
    <source>
        <strain evidence="3">CCUG 45958</strain>
    </source>
</reference>